<reference evidence="3" key="1">
    <citation type="journal article" date="2017" name="Nat. Commun.">
        <title>The asparagus genome sheds light on the origin and evolution of a young Y chromosome.</title>
        <authorList>
            <person name="Harkess A."/>
            <person name="Zhou J."/>
            <person name="Xu C."/>
            <person name="Bowers J.E."/>
            <person name="Van der Hulst R."/>
            <person name="Ayyampalayam S."/>
            <person name="Mercati F."/>
            <person name="Riccardi P."/>
            <person name="McKain M.R."/>
            <person name="Kakrana A."/>
            <person name="Tang H."/>
            <person name="Ray J."/>
            <person name="Groenendijk J."/>
            <person name="Arikit S."/>
            <person name="Mathioni S.M."/>
            <person name="Nakano M."/>
            <person name="Shan H."/>
            <person name="Telgmann-Rauber A."/>
            <person name="Kanno A."/>
            <person name="Yue Z."/>
            <person name="Chen H."/>
            <person name="Li W."/>
            <person name="Chen Y."/>
            <person name="Xu X."/>
            <person name="Zhang Y."/>
            <person name="Luo S."/>
            <person name="Chen H."/>
            <person name="Gao J."/>
            <person name="Mao Z."/>
            <person name="Pires J.C."/>
            <person name="Luo M."/>
            <person name="Kudrna D."/>
            <person name="Wing R.A."/>
            <person name="Meyers B.C."/>
            <person name="Yi K."/>
            <person name="Kong H."/>
            <person name="Lavrijsen P."/>
            <person name="Sunseri F."/>
            <person name="Falavigna A."/>
            <person name="Ye Y."/>
            <person name="Leebens-Mack J.H."/>
            <person name="Chen G."/>
        </authorList>
    </citation>
    <scope>NUCLEOTIDE SEQUENCE [LARGE SCALE GENOMIC DNA]</scope>
    <source>
        <strain evidence="3">cv. DH0086</strain>
    </source>
</reference>
<proteinExistence type="predicted"/>
<accession>A0A5P1FS85</accession>
<feature type="region of interest" description="Disordered" evidence="1">
    <location>
        <begin position="1"/>
        <end position="60"/>
    </location>
</feature>
<feature type="region of interest" description="Disordered" evidence="1">
    <location>
        <begin position="86"/>
        <end position="136"/>
    </location>
</feature>
<keyword evidence="3" id="KW-1185">Reference proteome</keyword>
<organism evidence="2 3">
    <name type="scientific">Asparagus officinalis</name>
    <name type="common">Garden asparagus</name>
    <dbReference type="NCBI Taxonomy" id="4686"/>
    <lineage>
        <taxon>Eukaryota</taxon>
        <taxon>Viridiplantae</taxon>
        <taxon>Streptophyta</taxon>
        <taxon>Embryophyta</taxon>
        <taxon>Tracheophyta</taxon>
        <taxon>Spermatophyta</taxon>
        <taxon>Magnoliopsida</taxon>
        <taxon>Liliopsida</taxon>
        <taxon>Asparagales</taxon>
        <taxon>Asparagaceae</taxon>
        <taxon>Asparagoideae</taxon>
        <taxon>Asparagus</taxon>
    </lineage>
</organism>
<dbReference type="Proteomes" id="UP000243459">
    <property type="component" value="Chromosome 1"/>
</dbReference>
<dbReference type="EMBL" id="CM007381">
    <property type="protein sequence ID" value="ONK81185.1"/>
    <property type="molecule type" value="Genomic_DNA"/>
</dbReference>
<dbReference type="AlphaFoldDB" id="A0A5P1FS85"/>
<gene>
    <name evidence="2" type="ORF">A4U43_C01F26230</name>
</gene>
<feature type="compositionally biased region" description="Low complexity" evidence="1">
    <location>
        <begin position="9"/>
        <end position="33"/>
    </location>
</feature>
<evidence type="ECO:0000313" key="2">
    <source>
        <dbReference type="EMBL" id="ONK81185.1"/>
    </source>
</evidence>
<evidence type="ECO:0000256" key="1">
    <source>
        <dbReference type="SAM" id="MobiDB-lite"/>
    </source>
</evidence>
<evidence type="ECO:0000313" key="3">
    <source>
        <dbReference type="Proteomes" id="UP000243459"/>
    </source>
</evidence>
<sequence>MCPPPARLPPALVTAAAAPPVGRRPTAPATHARAPPPVRPAGAAVRGRRRLPPVGGRSHRSVRAVRALRRCRRLPRRLSDYRCISWSSGRHRSGPAAWRRPPAPCRRPRQGAYVAYRSPHRRASGPPRTAPVAAPA</sequence>
<dbReference type="Gramene" id="ONK81185">
    <property type="protein sequence ID" value="ONK81185"/>
    <property type="gene ID" value="A4U43_C01F26230"/>
</dbReference>
<feature type="compositionally biased region" description="Basic residues" evidence="1">
    <location>
        <begin position="46"/>
        <end position="60"/>
    </location>
</feature>
<protein>
    <submittedName>
        <fullName evidence="2">Uncharacterized protein</fullName>
    </submittedName>
</protein>
<name>A0A5P1FS85_ASPOF</name>